<dbReference type="CDD" id="cd02958">
    <property type="entry name" value="UAS"/>
    <property type="match status" value="1"/>
</dbReference>
<evidence type="ECO:0000259" key="3">
    <source>
        <dbReference type="PROSITE" id="PS50033"/>
    </source>
</evidence>
<reference evidence="4" key="1">
    <citation type="submission" date="2022-10" db="EMBL/GenBank/DDBJ databases">
        <authorList>
            <person name="Chen Y."/>
            <person name="Dougan E. K."/>
            <person name="Chan C."/>
            <person name="Rhodes N."/>
            <person name="Thang M."/>
        </authorList>
    </citation>
    <scope>NUCLEOTIDE SEQUENCE</scope>
</reference>
<feature type="region of interest" description="Disordered" evidence="1">
    <location>
        <begin position="1"/>
        <end position="57"/>
    </location>
</feature>
<reference evidence="5 6" key="2">
    <citation type="submission" date="2024-05" db="EMBL/GenBank/DDBJ databases">
        <authorList>
            <person name="Chen Y."/>
            <person name="Shah S."/>
            <person name="Dougan E. K."/>
            <person name="Thang M."/>
            <person name="Chan C."/>
        </authorList>
    </citation>
    <scope>NUCLEOTIDE SEQUENCE [LARGE SCALE GENOMIC DNA]</scope>
</reference>
<dbReference type="InterPro" id="IPR006577">
    <property type="entry name" value="UAS"/>
</dbReference>
<evidence type="ECO:0000313" key="5">
    <source>
        <dbReference type="EMBL" id="CAL4769154.1"/>
    </source>
</evidence>
<dbReference type="SUPFAM" id="SSF52833">
    <property type="entry name" value="Thioredoxin-like"/>
    <property type="match status" value="1"/>
</dbReference>
<dbReference type="EMBL" id="CAMXCT030000667">
    <property type="protein sequence ID" value="CAL4769154.1"/>
    <property type="molecule type" value="Genomic_DNA"/>
</dbReference>
<dbReference type="InterPro" id="IPR029071">
    <property type="entry name" value="Ubiquitin-like_domsf"/>
</dbReference>
<dbReference type="EMBL" id="CAMXCT020000667">
    <property type="protein sequence ID" value="CAL1135217.1"/>
    <property type="molecule type" value="Genomic_DNA"/>
</dbReference>
<dbReference type="Proteomes" id="UP001152797">
    <property type="component" value="Unassembled WGS sequence"/>
</dbReference>
<feature type="compositionally biased region" description="Polar residues" evidence="1">
    <location>
        <begin position="111"/>
        <end position="129"/>
    </location>
</feature>
<dbReference type="InterPro" id="IPR036249">
    <property type="entry name" value="Thioredoxin-like_sf"/>
</dbReference>
<feature type="transmembrane region" description="Helical" evidence="2">
    <location>
        <begin position="74"/>
        <end position="95"/>
    </location>
</feature>
<dbReference type="InterPro" id="IPR001012">
    <property type="entry name" value="UBX_dom"/>
</dbReference>
<proteinExistence type="predicted"/>
<keyword evidence="6" id="KW-1185">Reference proteome</keyword>
<evidence type="ECO:0000256" key="1">
    <source>
        <dbReference type="SAM" id="MobiDB-lite"/>
    </source>
</evidence>
<keyword evidence="2" id="KW-1133">Transmembrane helix</keyword>
<evidence type="ECO:0000313" key="4">
    <source>
        <dbReference type="EMBL" id="CAI3981842.1"/>
    </source>
</evidence>
<dbReference type="PANTHER" id="PTHR23322">
    <property type="entry name" value="FAS-ASSOCIATED PROTEIN"/>
    <property type="match status" value="1"/>
</dbReference>
<gene>
    <name evidence="4" type="ORF">C1SCF055_LOCUS9592</name>
</gene>
<dbReference type="SMART" id="SM00594">
    <property type="entry name" value="UAS"/>
    <property type="match status" value="1"/>
</dbReference>
<dbReference type="Pfam" id="PF13899">
    <property type="entry name" value="Thioredoxin_7"/>
    <property type="match status" value="1"/>
</dbReference>
<dbReference type="OrthoDB" id="270602at2759"/>
<dbReference type="EMBL" id="CAMXCT010000667">
    <property type="protein sequence ID" value="CAI3981842.1"/>
    <property type="molecule type" value="Genomic_DNA"/>
</dbReference>
<name>A0A9P1BY27_9DINO</name>
<organism evidence="4">
    <name type="scientific">Cladocopium goreaui</name>
    <dbReference type="NCBI Taxonomy" id="2562237"/>
    <lineage>
        <taxon>Eukaryota</taxon>
        <taxon>Sar</taxon>
        <taxon>Alveolata</taxon>
        <taxon>Dinophyceae</taxon>
        <taxon>Suessiales</taxon>
        <taxon>Symbiodiniaceae</taxon>
        <taxon>Cladocopium</taxon>
    </lineage>
</organism>
<keyword evidence="2" id="KW-0812">Transmembrane</keyword>
<dbReference type="Gene3D" id="3.40.30.10">
    <property type="entry name" value="Glutaredoxin"/>
    <property type="match status" value="1"/>
</dbReference>
<feature type="compositionally biased region" description="Basic and acidic residues" evidence="1">
    <location>
        <begin position="478"/>
        <end position="495"/>
    </location>
</feature>
<dbReference type="PANTHER" id="PTHR23322:SF6">
    <property type="entry name" value="UBX DOMAIN-CONTAINING PROTEIN 7"/>
    <property type="match status" value="1"/>
</dbReference>
<dbReference type="InterPro" id="IPR050730">
    <property type="entry name" value="UBX_domain-protein"/>
</dbReference>
<comment type="caution">
    <text evidence="4">The sequence shown here is derived from an EMBL/GenBank/DDBJ whole genome shotgun (WGS) entry which is preliminary data.</text>
</comment>
<keyword evidence="2" id="KW-0472">Membrane</keyword>
<dbReference type="CDD" id="cd01767">
    <property type="entry name" value="UBX"/>
    <property type="match status" value="1"/>
</dbReference>
<dbReference type="AlphaFoldDB" id="A0A9P1BY27"/>
<evidence type="ECO:0000313" key="6">
    <source>
        <dbReference type="Proteomes" id="UP001152797"/>
    </source>
</evidence>
<evidence type="ECO:0000256" key="2">
    <source>
        <dbReference type="SAM" id="Phobius"/>
    </source>
</evidence>
<dbReference type="SUPFAM" id="SSF54236">
    <property type="entry name" value="Ubiquitin-like"/>
    <property type="match status" value="1"/>
</dbReference>
<feature type="region of interest" description="Disordered" evidence="1">
    <location>
        <begin position="111"/>
        <end position="135"/>
    </location>
</feature>
<dbReference type="PROSITE" id="PS50033">
    <property type="entry name" value="UBX"/>
    <property type="match status" value="1"/>
</dbReference>
<feature type="compositionally biased region" description="Acidic residues" evidence="1">
    <location>
        <begin position="46"/>
        <end position="55"/>
    </location>
</feature>
<dbReference type="Pfam" id="PF00789">
    <property type="entry name" value="UBX"/>
    <property type="match status" value="1"/>
</dbReference>
<dbReference type="Gene3D" id="3.10.20.90">
    <property type="entry name" value="Phosphatidylinositol 3-kinase Catalytic Subunit, Chain A, domain 1"/>
    <property type="match status" value="1"/>
</dbReference>
<dbReference type="GO" id="GO:0043161">
    <property type="term" value="P:proteasome-mediated ubiquitin-dependent protein catabolic process"/>
    <property type="evidence" value="ECO:0007669"/>
    <property type="project" value="TreeGrafter"/>
</dbReference>
<protein>
    <submittedName>
        <fullName evidence="5">Plant UBX domain-containing protein 7 (PUX7)</fullName>
    </submittedName>
</protein>
<sequence>VRQVENEDLAQRAASSDQRPIFDDDIPADEMQDGEDQPQPVHEAPADTEEAEPLDEDRVIPFEEDSSVAVEGCFFNAVFLFTWLLGLIGYIYLAIRPGELLKNFDFVSDAETSSTGATEDPMDNSSSSDASDHPAWSEEGMVHWLYERCERRLEKAVTKQDPTRTNQYLARQGILSDMLAALEVATAETRGHIKQVLEDITDLSSDEDSPTMNTGGHDIALNSGVPTGIATAFVHGVAGMTLCGCDFGDIEISNNSSVIPFTTMVLTAWSLALGGYTWYWLRQPVRPVYFLPTTLPTHAAEAEPQVNEDLQLEGSLLVALRRINGRLERAQRRGNIGQGMKYMQSRTWLLSCVAHYANCSPQERLRMAEVIGDTGNLSEDDESPQHGIGNDERHLQLAEADKAFRAIMTLLEYDRFEEVTKLVEQLGGSGSQAVRLVSVRASDHHVGHFEAGQLATEPLDEAAPTTPMQDVPGTSVEHGQKRTEEDPSTESPKRARFADAGFKVLEEAFLLDDTAVGEQAPKTPKLSDDDEKKRLQQVTSTDLSLYEHEDQPVKFSFHADELDELEEYDWNFHHDDFYDTDEVLDDDMSKQLIFPYSKFEPEVAEDELRRLDAIADSVEIKRLTGMQVLTNAADMPHVEGASDPGGIMTKKANMLAMLSALSLFQKGCDGEVDPVEYNEDVAAEVRAAAVAAGIDAGPLGMQDEAMEEVRAPMPSYQDQIIDPEHEQRRMEEAMAADSAAMYRRMSFDRGNDPAGAGAGEQQDEQMGEGNTGKAINRLFAAPEYNEGASYYQTIEKAKTEGKWVLVNIQQAEVFASHTLNRDVWSDDTVKDVIQGSFLFWQRDDKSAEGDQFCHYHQCGHQLPHICIIDPRTGRRVKNWDGRKWVESHAAAEYLLGFLDQFSMSRSPPPQSPVGSPTSKPQAIPDPSSIELQGLDEPMEVETSSARVAEQPVESDPVPVMPDEPAEDIEHLKVSIRLPSGQRITRRFRPEDPLEQMFVVAAALAEKPARLVDLSTQFPKRSLRDIEGGLTVPMKDAQVAGNMIMVNVRTCVEPRCSDLVWACGLSFRNGRVHDTHASDCINETMEQHMNIYFLYTSSTAQGGGGSFKNRKPIGEIGCCESGMAERIH</sequence>
<dbReference type="GO" id="GO:0005634">
    <property type="term" value="C:nucleus"/>
    <property type="evidence" value="ECO:0007669"/>
    <property type="project" value="TreeGrafter"/>
</dbReference>
<feature type="non-terminal residue" evidence="4">
    <location>
        <position position="1"/>
    </location>
</feature>
<feature type="domain" description="UBX" evidence="3">
    <location>
        <begin position="966"/>
        <end position="1046"/>
    </location>
</feature>
<accession>A0A9P1BY27</accession>
<feature type="compositionally biased region" description="Acidic residues" evidence="1">
    <location>
        <begin position="23"/>
        <end position="36"/>
    </location>
</feature>
<feature type="region of interest" description="Disordered" evidence="1">
    <location>
        <begin position="454"/>
        <end position="495"/>
    </location>
</feature>
<dbReference type="GO" id="GO:0043130">
    <property type="term" value="F:ubiquitin binding"/>
    <property type="evidence" value="ECO:0007669"/>
    <property type="project" value="TreeGrafter"/>
</dbReference>
<feature type="region of interest" description="Disordered" evidence="1">
    <location>
        <begin position="747"/>
        <end position="769"/>
    </location>
</feature>
<feature type="region of interest" description="Disordered" evidence="1">
    <location>
        <begin position="904"/>
        <end position="959"/>
    </location>
</feature>